<keyword evidence="3" id="KW-1185">Reference proteome</keyword>
<dbReference type="Pfam" id="PF19054">
    <property type="entry name" value="DUF5753"/>
    <property type="match status" value="1"/>
</dbReference>
<dbReference type="CDD" id="cd00093">
    <property type="entry name" value="HTH_XRE"/>
    <property type="match status" value="1"/>
</dbReference>
<organism evidence="2 3">
    <name type="scientific">Pilimelia anulata</name>
    <dbReference type="NCBI Taxonomy" id="53371"/>
    <lineage>
        <taxon>Bacteria</taxon>
        <taxon>Bacillati</taxon>
        <taxon>Actinomycetota</taxon>
        <taxon>Actinomycetes</taxon>
        <taxon>Micromonosporales</taxon>
        <taxon>Micromonosporaceae</taxon>
        <taxon>Pilimelia</taxon>
    </lineage>
</organism>
<dbReference type="GO" id="GO:0003677">
    <property type="term" value="F:DNA binding"/>
    <property type="evidence" value="ECO:0007669"/>
    <property type="project" value="InterPro"/>
</dbReference>
<dbReference type="PROSITE" id="PS50943">
    <property type="entry name" value="HTH_CROC1"/>
    <property type="match status" value="1"/>
</dbReference>
<dbReference type="SMART" id="SM00530">
    <property type="entry name" value="HTH_XRE"/>
    <property type="match status" value="1"/>
</dbReference>
<evidence type="ECO:0000259" key="1">
    <source>
        <dbReference type="PROSITE" id="PS50943"/>
    </source>
</evidence>
<dbReference type="AlphaFoldDB" id="A0A8J3F813"/>
<proteinExistence type="predicted"/>
<dbReference type="SUPFAM" id="SSF47413">
    <property type="entry name" value="lambda repressor-like DNA-binding domains"/>
    <property type="match status" value="1"/>
</dbReference>
<dbReference type="InterPro" id="IPR001387">
    <property type="entry name" value="Cro/C1-type_HTH"/>
</dbReference>
<dbReference type="Proteomes" id="UP000649739">
    <property type="component" value="Unassembled WGS sequence"/>
</dbReference>
<evidence type="ECO:0000313" key="2">
    <source>
        <dbReference type="EMBL" id="GGJ75340.1"/>
    </source>
</evidence>
<dbReference type="InterPro" id="IPR043917">
    <property type="entry name" value="DUF5753"/>
</dbReference>
<reference evidence="2" key="2">
    <citation type="submission" date="2020-09" db="EMBL/GenBank/DDBJ databases">
        <authorList>
            <person name="Sun Q."/>
            <person name="Ohkuma M."/>
        </authorList>
    </citation>
    <scope>NUCLEOTIDE SEQUENCE</scope>
    <source>
        <strain evidence="2">JCM 3090</strain>
    </source>
</reference>
<sequence length="293" mass="33323">MISPYVRRRRLGIELARLRDASKMPAETLAQRIGIGRQRLSRLENGHIIPDLEEIMRLLETLGADQRCWTQVMDIARDARERGWWERWTREMGPRQALYANLEAGAAAIFEYHLTFLPGLMQLPEFTRFRAECDRDGLADDFQTERAVTCRRTRQQMIQRPGGPSYEVIIDELAIRRHTASPDLVAAQLEHIVAQARPQNSLCVRVLPLAARIGSHSVPRSAFSRYEYPDPDDPTIVTVDTVTSDLVLTEPAEVTRYRTLFDRLRDAALPPAGSLTFIENAAESLHRQVGAPQ</sequence>
<gene>
    <name evidence="2" type="ORF">GCM10010123_01700</name>
</gene>
<accession>A0A8J3F813</accession>
<dbReference type="EMBL" id="BMQB01000001">
    <property type="protein sequence ID" value="GGJ75340.1"/>
    <property type="molecule type" value="Genomic_DNA"/>
</dbReference>
<evidence type="ECO:0000313" key="3">
    <source>
        <dbReference type="Proteomes" id="UP000649739"/>
    </source>
</evidence>
<reference evidence="2" key="1">
    <citation type="journal article" date="2014" name="Int. J. Syst. Evol. Microbiol.">
        <title>Complete genome sequence of Corynebacterium casei LMG S-19264T (=DSM 44701T), isolated from a smear-ripened cheese.</title>
        <authorList>
            <consortium name="US DOE Joint Genome Institute (JGI-PGF)"/>
            <person name="Walter F."/>
            <person name="Albersmeier A."/>
            <person name="Kalinowski J."/>
            <person name="Ruckert C."/>
        </authorList>
    </citation>
    <scope>NUCLEOTIDE SEQUENCE</scope>
    <source>
        <strain evidence="2">JCM 3090</strain>
    </source>
</reference>
<name>A0A8J3F813_9ACTN</name>
<protein>
    <submittedName>
        <fullName evidence="2">Transcriptional regulator</fullName>
    </submittedName>
</protein>
<dbReference type="RefSeq" id="WP_189168055.1">
    <property type="nucleotide sequence ID" value="NZ_BMQB01000001.1"/>
</dbReference>
<dbReference type="Gene3D" id="1.10.260.40">
    <property type="entry name" value="lambda repressor-like DNA-binding domains"/>
    <property type="match status" value="1"/>
</dbReference>
<comment type="caution">
    <text evidence="2">The sequence shown here is derived from an EMBL/GenBank/DDBJ whole genome shotgun (WGS) entry which is preliminary data.</text>
</comment>
<dbReference type="InterPro" id="IPR010982">
    <property type="entry name" value="Lambda_DNA-bd_dom_sf"/>
</dbReference>
<dbReference type="Pfam" id="PF13560">
    <property type="entry name" value="HTH_31"/>
    <property type="match status" value="1"/>
</dbReference>
<feature type="domain" description="HTH cro/C1-type" evidence="1">
    <location>
        <begin position="15"/>
        <end position="69"/>
    </location>
</feature>